<evidence type="ECO:0000313" key="9">
    <source>
        <dbReference type="Proteomes" id="UP000812287"/>
    </source>
</evidence>
<evidence type="ECO:0000256" key="4">
    <source>
        <dbReference type="PROSITE-ProRule" id="PRU00134"/>
    </source>
</evidence>
<dbReference type="EMBL" id="MU250562">
    <property type="protein sequence ID" value="KAG7441218.1"/>
    <property type="molecule type" value="Genomic_DNA"/>
</dbReference>
<proteinExistence type="predicted"/>
<feature type="region of interest" description="Disordered" evidence="5">
    <location>
        <begin position="575"/>
        <end position="605"/>
    </location>
</feature>
<dbReference type="OrthoDB" id="2992428at2759"/>
<evidence type="ECO:0000313" key="8">
    <source>
        <dbReference type="EMBL" id="KAG7441218.1"/>
    </source>
</evidence>
<evidence type="ECO:0000256" key="5">
    <source>
        <dbReference type="SAM" id="MobiDB-lite"/>
    </source>
</evidence>
<dbReference type="RefSeq" id="XP_043034718.1">
    <property type="nucleotide sequence ID" value="XM_043190639.1"/>
</dbReference>
<dbReference type="SUPFAM" id="SSF144232">
    <property type="entry name" value="HIT/MYND zinc finger-like"/>
    <property type="match status" value="1"/>
</dbReference>
<dbReference type="Gene3D" id="6.10.140.2220">
    <property type="match status" value="1"/>
</dbReference>
<name>A0A9P7VII7_9AGAR</name>
<keyword evidence="9" id="KW-1185">Reference proteome</keyword>
<evidence type="ECO:0000256" key="2">
    <source>
        <dbReference type="ARBA" id="ARBA00022771"/>
    </source>
</evidence>
<gene>
    <name evidence="8" type="ORF">BT62DRAFT_997268</name>
</gene>
<keyword evidence="6" id="KW-0732">Signal</keyword>
<comment type="caution">
    <text evidence="8">The sequence shown here is derived from an EMBL/GenBank/DDBJ whole genome shotgun (WGS) entry which is preliminary data.</text>
</comment>
<keyword evidence="2 4" id="KW-0863">Zinc-finger</keyword>
<sequence length="682" mass="76441">MGSAKFGISLALSLLCSTLPPVKSAPAELALRGSGDALVQLGEFARDDSTVFPHFFQVIRVFLKYLPPPEMMDKLSPKDFFKSFNRPRSYFHALNVALQSPQALDLSKPAGLVITCRQIYLWAVKFFQHYLIDTNTLISMSVVSSTAVRIVEFLGTLATDPDYSAKMRDTKGFGFSMTVLWIYSIRAKYGRIEDSVKIIMMHILLKRTLDGEVSNAFNQVQNEISDAFNWVQNPIVELCPRIVASKREPDADYDGGIMFLVLSTAYSRPFTRAFISCHSVSWICRRIAGIAAKKEETCSPDELAVYSRLLQFSLFYLHEAFREGSDQIIEGLDADVIPALLKALSKVRAEDKKAILVPLLNLMTSYTLCRNVLVKMCKVLYTADFKPGISEAGPIGDAWTVLKETTETRCGILKDYIASGRELTKCSYPACPHPDNDPKRTLRRCQGCRFEYYCSKECQKLHWGGGHNDLCRRTQHDLRDILSMPMSKRELHFAYAIIGKDIQDNAQLIQKLKSEKRSGRGGFVVLITVMDYTQVPMKLYVLTDKEFHTTETVPAERWNTSLALAKEARKDLAPSPAFIPSDLKRANQNSHPTSPSEHSLAESALNPTQRVQTVSEYTIARTSGHIEDVSITADPSGPLRSRSINIKRPAALVLIDSWYTAKSLLLDRARHSGVSNTDPRPV</sequence>
<dbReference type="GO" id="GO:0008270">
    <property type="term" value="F:zinc ion binding"/>
    <property type="evidence" value="ECO:0007669"/>
    <property type="project" value="UniProtKB-KW"/>
</dbReference>
<organism evidence="8 9">
    <name type="scientific">Guyanagaster necrorhizus</name>
    <dbReference type="NCBI Taxonomy" id="856835"/>
    <lineage>
        <taxon>Eukaryota</taxon>
        <taxon>Fungi</taxon>
        <taxon>Dikarya</taxon>
        <taxon>Basidiomycota</taxon>
        <taxon>Agaricomycotina</taxon>
        <taxon>Agaricomycetes</taxon>
        <taxon>Agaricomycetidae</taxon>
        <taxon>Agaricales</taxon>
        <taxon>Marasmiineae</taxon>
        <taxon>Physalacriaceae</taxon>
        <taxon>Guyanagaster</taxon>
    </lineage>
</organism>
<dbReference type="Proteomes" id="UP000812287">
    <property type="component" value="Unassembled WGS sequence"/>
</dbReference>
<feature type="chain" id="PRO_5040509465" description="MYND-type domain-containing protein" evidence="6">
    <location>
        <begin position="25"/>
        <end position="682"/>
    </location>
</feature>
<feature type="compositionally biased region" description="Polar residues" evidence="5">
    <location>
        <begin position="586"/>
        <end position="597"/>
    </location>
</feature>
<keyword evidence="3" id="KW-0862">Zinc</keyword>
<feature type="domain" description="MYND-type" evidence="7">
    <location>
        <begin position="423"/>
        <end position="471"/>
    </location>
</feature>
<evidence type="ECO:0000259" key="7">
    <source>
        <dbReference type="PROSITE" id="PS50865"/>
    </source>
</evidence>
<dbReference type="Pfam" id="PF01753">
    <property type="entry name" value="zf-MYND"/>
    <property type="match status" value="1"/>
</dbReference>
<dbReference type="InterPro" id="IPR002893">
    <property type="entry name" value="Znf_MYND"/>
</dbReference>
<evidence type="ECO:0000256" key="3">
    <source>
        <dbReference type="ARBA" id="ARBA00022833"/>
    </source>
</evidence>
<dbReference type="AlphaFoldDB" id="A0A9P7VII7"/>
<dbReference type="PROSITE" id="PS01360">
    <property type="entry name" value="ZF_MYND_1"/>
    <property type="match status" value="1"/>
</dbReference>
<reference evidence="8" key="1">
    <citation type="submission" date="2020-11" db="EMBL/GenBank/DDBJ databases">
        <title>Adaptations for nitrogen fixation in a non-lichenized fungal sporocarp promotes dispersal by wood-feeding termites.</title>
        <authorList>
            <consortium name="DOE Joint Genome Institute"/>
            <person name="Koch R.A."/>
            <person name="Yoon G."/>
            <person name="Arayal U."/>
            <person name="Lail K."/>
            <person name="Amirebrahimi M."/>
            <person name="Labutti K."/>
            <person name="Lipzen A."/>
            <person name="Riley R."/>
            <person name="Barry K."/>
            <person name="Henrissat B."/>
            <person name="Grigoriev I.V."/>
            <person name="Herr J.R."/>
            <person name="Aime M.C."/>
        </authorList>
    </citation>
    <scope>NUCLEOTIDE SEQUENCE</scope>
    <source>
        <strain evidence="8">MCA 3950</strain>
    </source>
</reference>
<keyword evidence="1" id="KW-0479">Metal-binding</keyword>
<evidence type="ECO:0000256" key="1">
    <source>
        <dbReference type="ARBA" id="ARBA00022723"/>
    </source>
</evidence>
<evidence type="ECO:0000256" key="6">
    <source>
        <dbReference type="SAM" id="SignalP"/>
    </source>
</evidence>
<dbReference type="GeneID" id="66112936"/>
<dbReference type="PROSITE" id="PS50865">
    <property type="entry name" value="ZF_MYND_2"/>
    <property type="match status" value="1"/>
</dbReference>
<accession>A0A9P7VII7</accession>
<feature type="signal peptide" evidence="6">
    <location>
        <begin position="1"/>
        <end position="24"/>
    </location>
</feature>
<protein>
    <recommendedName>
        <fullName evidence="7">MYND-type domain-containing protein</fullName>
    </recommendedName>
</protein>